<name>A0A4Z0BSA4_9BURK</name>
<comment type="caution">
    <text evidence="1">The sequence shown here is derived from an EMBL/GenBank/DDBJ whole genome shotgun (WGS) entry which is preliminary data.</text>
</comment>
<evidence type="ECO:0000313" key="1">
    <source>
        <dbReference type="EMBL" id="TFZ01721.1"/>
    </source>
</evidence>
<proteinExistence type="predicted"/>
<protein>
    <submittedName>
        <fullName evidence="1">Uncharacterized protein</fullName>
    </submittedName>
</protein>
<accession>A0A4Z0BSA4</accession>
<sequence length="187" mass="20472">MRDCTRHFVWAGGRAPEDMPSRTAYDGIRYLLLAGYGRDWAAPEDAANVGMIDDAGRLIEFRRPKAPYEFFLTSIRPSIFILVPAGADQPGRTAQAIDLDPSNFEAAQIQAAASRGVKVKPHLVENPVQLATKAPAAGALWFSPDLGQLPTPVRFSPAGEFRIPFDGQAVVLKLARDEIEVSRVKEK</sequence>
<organism evidence="1 2">
    <name type="scientific">Ramlibacter humi</name>
    <dbReference type="NCBI Taxonomy" id="2530451"/>
    <lineage>
        <taxon>Bacteria</taxon>
        <taxon>Pseudomonadati</taxon>
        <taxon>Pseudomonadota</taxon>
        <taxon>Betaproteobacteria</taxon>
        <taxon>Burkholderiales</taxon>
        <taxon>Comamonadaceae</taxon>
        <taxon>Ramlibacter</taxon>
    </lineage>
</organism>
<keyword evidence="2" id="KW-1185">Reference proteome</keyword>
<dbReference type="EMBL" id="SMLK01000003">
    <property type="protein sequence ID" value="TFZ01721.1"/>
    <property type="molecule type" value="Genomic_DNA"/>
</dbReference>
<evidence type="ECO:0000313" key="2">
    <source>
        <dbReference type="Proteomes" id="UP000297839"/>
    </source>
</evidence>
<dbReference type="AlphaFoldDB" id="A0A4Z0BSA4"/>
<dbReference type="Proteomes" id="UP000297839">
    <property type="component" value="Unassembled WGS sequence"/>
</dbReference>
<gene>
    <name evidence="1" type="ORF">EZ216_11025</name>
</gene>
<reference evidence="1 2" key="1">
    <citation type="submission" date="2019-03" db="EMBL/GenBank/DDBJ databases">
        <title>Ramlibacter sp. 18x22-1, whole genome shotgun sequence.</title>
        <authorList>
            <person name="Zhang X."/>
            <person name="Feng G."/>
            <person name="Zhu H."/>
        </authorList>
    </citation>
    <scope>NUCLEOTIDE SEQUENCE [LARGE SCALE GENOMIC DNA]</scope>
    <source>
        <strain evidence="1 2">18x22-1</strain>
    </source>
</reference>